<evidence type="ECO:0000313" key="1">
    <source>
        <dbReference type="EMBL" id="CAD8771336.1"/>
    </source>
</evidence>
<evidence type="ECO:0008006" key="2">
    <source>
        <dbReference type="Google" id="ProtNLM"/>
    </source>
</evidence>
<dbReference type="GO" id="GO:0005762">
    <property type="term" value="C:mitochondrial large ribosomal subunit"/>
    <property type="evidence" value="ECO:0007669"/>
    <property type="project" value="TreeGrafter"/>
</dbReference>
<gene>
    <name evidence="1" type="ORF">PPAR00522_LOCUS7739</name>
</gene>
<dbReference type="PANTHER" id="PTHR13124">
    <property type="entry name" value="39S RIBOSOMAL PROTEIN L46, MITOCHONDRIAL PRECURSOR-RELATED"/>
    <property type="match status" value="1"/>
</dbReference>
<dbReference type="CDD" id="cd04661">
    <property type="entry name" value="NUDIX_MRP_L46"/>
    <property type="match status" value="1"/>
</dbReference>
<dbReference type="GO" id="GO:0003735">
    <property type="term" value="F:structural constituent of ribosome"/>
    <property type="evidence" value="ECO:0007669"/>
    <property type="project" value="InterPro"/>
</dbReference>
<protein>
    <recommendedName>
        <fullName evidence="2">Ribosomal protein L46 N-terminal domain-containing protein</fullName>
    </recommendedName>
</protein>
<dbReference type="PANTHER" id="PTHR13124:SF12">
    <property type="entry name" value="LARGE RIBOSOMAL SUBUNIT PROTEIN ML46"/>
    <property type="match status" value="1"/>
</dbReference>
<dbReference type="AlphaFoldDB" id="A0A7S0YE10"/>
<dbReference type="InterPro" id="IPR033650">
    <property type="entry name" value="Ribosomal_mL46_NUDIX"/>
</dbReference>
<name>A0A7S0YE10_9CHLO</name>
<sequence length="237" mass="26769">MLRKLAVSTNIPKFFWQSQRGIISSSVVSNSATSENIFVSCVLERLPIVYQPENDKESLELIKHYAEIGQIKQYPAAVKKATSKSALNEEDTRALNTVPVVTKADQTGNKKTMKRRLSETIYLLVKTKDEKGKDVWSFPTVKNIETETLRDSCERSLFSTIGKQYPIFFIGNSPMAHLRCVETGKTTFFLSAQVLEDPWDVVLTKESGAKDFAWATKDEMKDLVADTRALDLFSKML</sequence>
<dbReference type="EMBL" id="HBFM01012346">
    <property type="protein sequence ID" value="CAD8771336.1"/>
    <property type="molecule type" value="Transcribed_RNA"/>
</dbReference>
<dbReference type="InterPro" id="IPR040008">
    <property type="entry name" value="Ribosomal_mL46"/>
</dbReference>
<proteinExistence type="predicted"/>
<reference evidence="1" key="1">
    <citation type="submission" date="2021-01" db="EMBL/GenBank/DDBJ databases">
        <authorList>
            <person name="Corre E."/>
            <person name="Pelletier E."/>
            <person name="Niang G."/>
            <person name="Scheremetjew M."/>
            <person name="Finn R."/>
            <person name="Kale V."/>
            <person name="Holt S."/>
            <person name="Cochrane G."/>
            <person name="Meng A."/>
            <person name="Brown T."/>
            <person name="Cohen L."/>
        </authorList>
    </citation>
    <scope>NUCLEOTIDE SEQUENCE</scope>
    <source>
        <strain evidence="1">SAG 63-3</strain>
    </source>
</reference>
<dbReference type="Gene3D" id="3.90.79.10">
    <property type="entry name" value="Nucleoside Triphosphate Pyrophosphohydrolase"/>
    <property type="match status" value="1"/>
</dbReference>
<organism evidence="1">
    <name type="scientific">Polytomella parva</name>
    <dbReference type="NCBI Taxonomy" id="51329"/>
    <lineage>
        <taxon>Eukaryota</taxon>
        <taxon>Viridiplantae</taxon>
        <taxon>Chlorophyta</taxon>
        <taxon>core chlorophytes</taxon>
        <taxon>Chlorophyceae</taxon>
        <taxon>CS clade</taxon>
        <taxon>Chlamydomonadales</taxon>
        <taxon>Chlamydomonadaceae</taxon>
        <taxon>Polytomella</taxon>
    </lineage>
</organism>
<accession>A0A7S0YE10</accession>